<gene>
    <name evidence="2" type="ORF">CHL78_018430</name>
</gene>
<dbReference type="RefSeq" id="WP_116041678.1">
    <property type="nucleotide sequence ID" value="NZ_NOJY02000076.1"/>
</dbReference>
<dbReference type="SUPFAM" id="SSF46689">
    <property type="entry name" value="Homeodomain-like"/>
    <property type="match status" value="1"/>
</dbReference>
<evidence type="ECO:0000313" key="3">
    <source>
        <dbReference type="Proteomes" id="UP000215694"/>
    </source>
</evidence>
<dbReference type="Pfam" id="PF08765">
    <property type="entry name" value="Mor"/>
    <property type="match status" value="1"/>
</dbReference>
<keyword evidence="3" id="KW-1185">Reference proteome</keyword>
<feature type="domain" description="Mor transcription activator" evidence="1">
    <location>
        <begin position="17"/>
        <end position="82"/>
    </location>
</feature>
<sequence>MRIDLEEVPENLHGIIDIVGEDKFVEIVKVYGGDNIYIPTYKRICRMSRDMEIGRKYNGANASQLGREYNLSANHVRRIAKRD</sequence>
<reference evidence="2 3" key="1">
    <citation type="journal article" date="2017" name="Genome Announc.">
        <title>Draft Genome Sequence of Romboutsia weinsteinii sp. nov. Strain CCRI-19649(T) Isolated from Surface Water.</title>
        <authorList>
            <person name="Maheux A.F."/>
            <person name="Boudreau D.K."/>
            <person name="Berube E."/>
            <person name="Boissinot M."/>
            <person name="Cantin P."/>
            <person name="Raymond F."/>
            <person name="Corbeil J."/>
            <person name="Omar R.F."/>
            <person name="Bergeron M.G."/>
        </authorList>
    </citation>
    <scope>NUCLEOTIDE SEQUENCE [LARGE SCALE GENOMIC DNA]</scope>
    <source>
        <strain evidence="2 3">CCRI-19649</strain>
    </source>
</reference>
<dbReference type="OrthoDB" id="1753630at2"/>
<comment type="caution">
    <text evidence="2">The sequence shown here is derived from an EMBL/GenBank/DDBJ whole genome shotgun (WGS) entry which is preliminary data.</text>
</comment>
<dbReference type="InterPro" id="IPR014875">
    <property type="entry name" value="Mor_transcription_activator"/>
</dbReference>
<name>A0A371IY47_9FIRM</name>
<dbReference type="EMBL" id="NOJY02000076">
    <property type="protein sequence ID" value="RDY25401.1"/>
    <property type="molecule type" value="Genomic_DNA"/>
</dbReference>
<evidence type="ECO:0000313" key="2">
    <source>
        <dbReference type="EMBL" id="RDY25401.1"/>
    </source>
</evidence>
<protein>
    <submittedName>
        <fullName evidence="2">Transcriptional regulator</fullName>
    </submittedName>
</protein>
<accession>A0A371IY47</accession>
<proteinExistence type="predicted"/>
<dbReference type="Proteomes" id="UP000215694">
    <property type="component" value="Unassembled WGS sequence"/>
</dbReference>
<evidence type="ECO:0000259" key="1">
    <source>
        <dbReference type="Pfam" id="PF08765"/>
    </source>
</evidence>
<dbReference type="AlphaFoldDB" id="A0A371IY47"/>
<organism evidence="2 3">
    <name type="scientific">Romboutsia weinsteinii</name>
    <dbReference type="NCBI Taxonomy" id="2020949"/>
    <lineage>
        <taxon>Bacteria</taxon>
        <taxon>Bacillati</taxon>
        <taxon>Bacillota</taxon>
        <taxon>Clostridia</taxon>
        <taxon>Peptostreptococcales</taxon>
        <taxon>Peptostreptococcaceae</taxon>
        <taxon>Romboutsia</taxon>
    </lineage>
</organism>
<dbReference type="Gene3D" id="1.10.10.60">
    <property type="entry name" value="Homeodomain-like"/>
    <property type="match status" value="1"/>
</dbReference>
<dbReference type="InterPro" id="IPR009057">
    <property type="entry name" value="Homeodomain-like_sf"/>
</dbReference>